<organism evidence="5 6">
    <name type="scientific">Sphingomonas aliaeris</name>
    <dbReference type="NCBI Taxonomy" id="2759526"/>
    <lineage>
        <taxon>Bacteria</taxon>
        <taxon>Pseudomonadati</taxon>
        <taxon>Pseudomonadota</taxon>
        <taxon>Alphaproteobacteria</taxon>
        <taxon>Sphingomonadales</taxon>
        <taxon>Sphingomonadaceae</taxon>
        <taxon>Sphingomonas</taxon>
    </lineage>
</organism>
<evidence type="ECO:0000256" key="1">
    <source>
        <dbReference type="ARBA" id="ARBA00007734"/>
    </source>
</evidence>
<evidence type="ECO:0000313" key="5">
    <source>
        <dbReference type="EMBL" id="QQV78932.1"/>
    </source>
</evidence>
<dbReference type="Gene3D" id="1.10.530.10">
    <property type="match status" value="1"/>
</dbReference>
<proteinExistence type="inferred from homology"/>
<dbReference type="PANTHER" id="PTHR37423:SF2">
    <property type="entry name" value="MEMBRANE-BOUND LYTIC MUREIN TRANSGLYCOSYLASE C"/>
    <property type="match status" value="1"/>
</dbReference>
<dbReference type="InterPro" id="IPR008939">
    <property type="entry name" value="Lytic_TGlycosylase_superhlx_U"/>
</dbReference>
<accession>A0A974NXW9</accession>
<dbReference type="InterPro" id="IPR023346">
    <property type="entry name" value="Lysozyme-like_dom_sf"/>
</dbReference>
<protein>
    <submittedName>
        <fullName evidence="5">Lytic transglycosylase domain-containing protein</fullName>
    </submittedName>
</protein>
<dbReference type="SUPFAM" id="SSF48435">
    <property type="entry name" value="Bacterial muramidases"/>
    <property type="match status" value="1"/>
</dbReference>
<comment type="similarity">
    <text evidence="1">Belongs to the transglycosylase Slt family.</text>
</comment>
<keyword evidence="6" id="KW-1185">Reference proteome</keyword>
<dbReference type="EMBL" id="CP061035">
    <property type="protein sequence ID" value="QQV78932.1"/>
    <property type="molecule type" value="Genomic_DNA"/>
</dbReference>
<dbReference type="PANTHER" id="PTHR37423">
    <property type="entry name" value="SOLUBLE LYTIC MUREIN TRANSGLYCOSYLASE-RELATED"/>
    <property type="match status" value="1"/>
</dbReference>
<dbReference type="Proteomes" id="UP000595894">
    <property type="component" value="Chromosome"/>
</dbReference>
<reference evidence="6" key="1">
    <citation type="submission" date="2020-09" db="EMBL/GenBank/DDBJ databases">
        <title>Sphingomonas sp., a new species isolated from pork steak.</title>
        <authorList>
            <person name="Heidler von Heilborn D."/>
        </authorList>
    </citation>
    <scope>NUCLEOTIDE SEQUENCE [LARGE SCALE GENOMIC DNA]</scope>
</reference>
<dbReference type="AlphaFoldDB" id="A0A974NXW9"/>
<dbReference type="CDD" id="cd13401">
    <property type="entry name" value="Slt70-like"/>
    <property type="match status" value="1"/>
</dbReference>
<name>A0A974NXW9_9SPHN</name>
<comment type="similarity">
    <text evidence="2">Belongs to the virb1 family.</text>
</comment>
<dbReference type="GO" id="GO:0042597">
    <property type="term" value="C:periplasmic space"/>
    <property type="evidence" value="ECO:0007669"/>
    <property type="project" value="InterPro"/>
</dbReference>
<sequence>MIRDQRWQDAQLLLASMKPGPLHAIARAELLTAKGSPKAELDPLMQLLAEAPELPQAQQIYTMAKSRGAIDLPALPEANRLTWLGSAPVRARAKSIKSDMSAAELAIRMQPFIKADDGVSAQALLDSTQGLSPEALTEWQQKVAWIYYLQGDDNNARTMAAKAAMGVGDWAVQAEWVGALAAWRQKDCATAGSAFERVSGRAGDVDLRAAGLYWAARADMVCVRPDRIEGRLKSAAQYKETFYGLLARQALGIKDVAPKPDRYVAADWQVLGNRPNVRVAAALVEIGETSLADEVIRQEAKVGNPTGFASLVRLAATFNLPGTQVWLSQNGPVGAQPSLAARYPAPNWTPDGGWRVDKALVYAHTLQESRFRTDVISKAGAYGLMQVMPAAATDIARKHGRTYDRTALSRPSVNMEVGQSYLEQLRDLPLTGGLLPKVIAAYNAGPAPVQLWNALSRDGGDPLLYIESIPFWETRGYVATVLRNYWMYEAQGGKTASPSRMALTQGMWPRFPGMAGAAAVRLTNSASRVIASIAR</sequence>
<gene>
    <name evidence="5" type="ORF">H5J25_08990</name>
</gene>
<dbReference type="Pfam" id="PF01464">
    <property type="entry name" value="SLT"/>
    <property type="match status" value="1"/>
</dbReference>
<feature type="domain" description="Transglycosylase SLT" evidence="4">
    <location>
        <begin position="354"/>
        <end position="458"/>
    </location>
</feature>
<dbReference type="KEGG" id="sari:H5J25_08990"/>
<evidence type="ECO:0000256" key="3">
    <source>
        <dbReference type="ARBA" id="ARBA00022729"/>
    </source>
</evidence>
<evidence type="ECO:0000259" key="4">
    <source>
        <dbReference type="Pfam" id="PF01464"/>
    </source>
</evidence>
<dbReference type="GO" id="GO:0004553">
    <property type="term" value="F:hydrolase activity, hydrolyzing O-glycosyl compounds"/>
    <property type="evidence" value="ECO:0007669"/>
    <property type="project" value="InterPro"/>
</dbReference>
<keyword evidence="3" id="KW-0732">Signal</keyword>
<dbReference type="Gene3D" id="1.25.20.10">
    <property type="entry name" value="Bacterial muramidases"/>
    <property type="match status" value="1"/>
</dbReference>
<dbReference type="InterPro" id="IPR008258">
    <property type="entry name" value="Transglycosylase_SLT_dom_1"/>
</dbReference>
<evidence type="ECO:0000313" key="6">
    <source>
        <dbReference type="Proteomes" id="UP000595894"/>
    </source>
</evidence>
<evidence type="ECO:0000256" key="2">
    <source>
        <dbReference type="ARBA" id="ARBA00009387"/>
    </source>
</evidence>
<dbReference type="SUPFAM" id="SSF53955">
    <property type="entry name" value="Lysozyme-like"/>
    <property type="match status" value="1"/>
</dbReference>